<reference evidence="1 2" key="1">
    <citation type="journal article" date="2018" name="Sci. Rep.">
        <title>Genomic signatures of local adaptation to the degree of environmental predictability in rotifers.</title>
        <authorList>
            <person name="Franch-Gras L."/>
            <person name="Hahn C."/>
            <person name="Garcia-Roger E.M."/>
            <person name="Carmona M.J."/>
            <person name="Serra M."/>
            <person name="Gomez A."/>
        </authorList>
    </citation>
    <scope>NUCLEOTIDE SEQUENCE [LARGE SCALE GENOMIC DNA]</scope>
    <source>
        <strain evidence="1">HYR1</strain>
    </source>
</reference>
<name>A0A3M7Q6T3_BRAPC</name>
<dbReference type="AlphaFoldDB" id="A0A3M7Q6T3"/>
<evidence type="ECO:0000313" key="1">
    <source>
        <dbReference type="EMBL" id="RNA06625.1"/>
    </source>
</evidence>
<accession>A0A3M7Q6T3</accession>
<dbReference type="OrthoDB" id="7695773at2759"/>
<keyword evidence="2" id="KW-1185">Reference proteome</keyword>
<dbReference type="Proteomes" id="UP000276133">
    <property type="component" value="Unassembled WGS sequence"/>
</dbReference>
<dbReference type="EMBL" id="REGN01007328">
    <property type="protein sequence ID" value="RNA06625.1"/>
    <property type="molecule type" value="Genomic_DNA"/>
</dbReference>
<gene>
    <name evidence="1" type="ORF">BpHYR1_002505</name>
</gene>
<organism evidence="1 2">
    <name type="scientific">Brachionus plicatilis</name>
    <name type="common">Marine rotifer</name>
    <name type="synonym">Brachionus muelleri</name>
    <dbReference type="NCBI Taxonomy" id="10195"/>
    <lineage>
        <taxon>Eukaryota</taxon>
        <taxon>Metazoa</taxon>
        <taxon>Spiralia</taxon>
        <taxon>Gnathifera</taxon>
        <taxon>Rotifera</taxon>
        <taxon>Eurotatoria</taxon>
        <taxon>Monogononta</taxon>
        <taxon>Pseudotrocha</taxon>
        <taxon>Ploima</taxon>
        <taxon>Brachionidae</taxon>
        <taxon>Brachionus</taxon>
    </lineage>
</organism>
<protein>
    <submittedName>
        <fullName evidence="1">Uncharacterized protein</fullName>
    </submittedName>
</protein>
<comment type="caution">
    <text evidence="1">The sequence shown here is derived from an EMBL/GenBank/DDBJ whole genome shotgun (WGS) entry which is preliminary data.</text>
</comment>
<sequence length="294" mass="33966">MENNQKFPISRNEYKNITDNCITVSEQSSFFNINAKPILSVFQTKIQECENLSFRLILIKKNAVLLTEKARDGTPHVRIDANCQLCSKQDGCKYTFNIFSKLNLNDSYIDVHWKKLREHNHNEPSKQQRGEKRVELCDILTNSDWYIRLKSVADAINLTNGNEHLSGYVGSLRDLPYYEMILLTPKQLNCIKSVSEMNRILYLDATGGLVKIPKNLEDNNSTQELSKSVMVAEYGTSRHDVFRISKPLYFRLIVIDYSWALIHSVLDELTKESPLDYAERVFNFAKDELNIVSN</sequence>
<evidence type="ECO:0000313" key="2">
    <source>
        <dbReference type="Proteomes" id="UP000276133"/>
    </source>
</evidence>
<proteinExistence type="predicted"/>